<dbReference type="EMBL" id="BAABYW010000001">
    <property type="protein sequence ID" value="GAA6409874.1"/>
    <property type="molecule type" value="Genomic_DNA"/>
</dbReference>
<accession>A0ABQ0BEI6</accession>
<protein>
    <recommendedName>
        <fullName evidence="1">ERCC4 domain-containing protein</fullName>
    </recommendedName>
</protein>
<gene>
    <name evidence="2" type="ORF">K040078D81_39910</name>
</gene>
<reference evidence="2 3" key="1">
    <citation type="submission" date="2024-04" db="EMBL/GenBank/DDBJ databases">
        <title>Defined microbial consortia suppress multidrug-resistant proinflammatory Enterobacteriaceae via ecological control.</title>
        <authorList>
            <person name="Furuichi M."/>
            <person name="Kawaguchi T."/>
            <person name="Pust M."/>
            <person name="Yasuma K."/>
            <person name="Plichta D."/>
            <person name="Hasegawa N."/>
            <person name="Ohya T."/>
            <person name="Bhattarai S."/>
            <person name="Sasajima S."/>
            <person name="Aoto Y."/>
            <person name="Tuganbaev T."/>
            <person name="Yaginuma M."/>
            <person name="Ueda M."/>
            <person name="Okahashi N."/>
            <person name="Amafuji K."/>
            <person name="Kiridooshi Y."/>
            <person name="Sugita K."/>
            <person name="Strazar M."/>
            <person name="Skelly A."/>
            <person name="Suda W."/>
            <person name="Hattori M."/>
            <person name="Nakamoto N."/>
            <person name="Caballero S."/>
            <person name="Norman J."/>
            <person name="Olle B."/>
            <person name="Tanoue T."/>
            <person name="Arita M."/>
            <person name="Bucci V."/>
            <person name="Atarashi K."/>
            <person name="Xavier R."/>
            <person name="Honda K."/>
        </authorList>
    </citation>
    <scope>NUCLEOTIDE SEQUENCE [LARGE SCALE GENOMIC DNA]</scope>
    <source>
        <strain evidence="3">k04-0078-D8-1</strain>
    </source>
</reference>
<sequence>MYIIEDTKQKVGQHVLKNEGFADMGMSVIRNKLPFGDYTTPPQVSVDTKKNMEEIAGNICGPRKEHNRFKNECILARDAGCKLYFLIENECGISSIDDVHNWVNPRCVVSPDCVQGPRLEKAMKTIEQRYGCTFLFCRPEEAAGIIIKLLTGR</sequence>
<evidence type="ECO:0000313" key="3">
    <source>
        <dbReference type="Proteomes" id="UP001600943"/>
    </source>
</evidence>
<dbReference type="Gene3D" id="3.40.50.10130">
    <property type="match status" value="1"/>
</dbReference>
<dbReference type="Pfam" id="PF02732">
    <property type="entry name" value="ERCC4"/>
    <property type="match status" value="1"/>
</dbReference>
<dbReference type="SUPFAM" id="SSF52980">
    <property type="entry name" value="Restriction endonuclease-like"/>
    <property type="match status" value="1"/>
</dbReference>
<evidence type="ECO:0000259" key="1">
    <source>
        <dbReference type="Pfam" id="PF02732"/>
    </source>
</evidence>
<name>A0ABQ0BEI6_9FIRM</name>
<evidence type="ECO:0000313" key="2">
    <source>
        <dbReference type="EMBL" id="GAA6409874.1"/>
    </source>
</evidence>
<keyword evidence="3" id="KW-1185">Reference proteome</keyword>
<organism evidence="2 3">
    <name type="scientific">Blautia hominis</name>
    <dbReference type="NCBI Taxonomy" id="2025493"/>
    <lineage>
        <taxon>Bacteria</taxon>
        <taxon>Bacillati</taxon>
        <taxon>Bacillota</taxon>
        <taxon>Clostridia</taxon>
        <taxon>Lachnospirales</taxon>
        <taxon>Lachnospiraceae</taxon>
        <taxon>Blautia</taxon>
    </lineage>
</organism>
<proteinExistence type="predicted"/>
<dbReference type="InterPro" id="IPR011335">
    <property type="entry name" value="Restrct_endonuc-II-like"/>
</dbReference>
<feature type="domain" description="ERCC4" evidence="1">
    <location>
        <begin position="11"/>
        <end position="147"/>
    </location>
</feature>
<dbReference type="Proteomes" id="UP001600943">
    <property type="component" value="Unassembled WGS sequence"/>
</dbReference>
<dbReference type="RefSeq" id="WP_390407935.1">
    <property type="nucleotide sequence ID" value="NZ_BAABYW010000001.1"/>
</dbReference>
<comment type="caution">
    <text evidence="2">The sequence shown here is derived from an EMBL/GenBank/DDBJ whole genome shotgun (WGS) entry which is preliminary data.</text>
</comment>
<dbReference type="InterPro" id="IPR006166">
    <property type="entry name" value="ERCC4_domain"/>
</dbReference>